<dbReference type="EMBL" id="JAEHOE010000111">
    <property type="protein sequence ID" value="KAG2486553.1"/>
    <property type="molecule type" value="Genomic_DNA"/>
</dbReference>
<sequence length="345" mass="34734">MWRSLLLRPVRGALGSAGSLSGQAALPALAPASRRALSTRDDANANPDIPRQHKVGDLPRTRSVAQEHIPGQWPPRSPDAPADPATRTGGRETMSERDAEEAARLTIRHGSGKSAEAILAGPEAAEAYHSNTAVKFVYQQQPSPYARDVGVGTTSERAAEPVARQDAQVAGSGNEARSGGPTDDIPELGGMGGMFAPRGEMGADYGLRTPRQAGSHGAPPEAGGGVRSMSDMHGAEGFGTGTGGGSGGGGGGWVGTVAGNGVTETVKAGVGRLKETYQTMFGGGAKTGVEGDRAPDREGAGGPSGAAGLPGAGTPGAGHHDAPSAGVTGSSRRRPQARSDSWDCP</sequence>
<proteinExistence type="predicted"/>
<evidence type="ECO:0000256" key="1">
    <source>
        <dbReference type="SAM" id="MobiDB-lite"/>
    </source>
</evidence>
<feature type="compositionally biased region" description="Basic and acidic residues" evidence="1">
    <location>
        <begin position="289"/>
        <end position="299"/>
    </location>
</feature>
<keyword evidence="3" id="KW-1185">Reference proteome</keyword>
<feature type="compositionally biased region" description="Basic and acidic residues" evidence="1">
    <location>
        <begin position="89"/>
        <end position="102"/>
    </location>
</feature>
<evidence type="ECO:0000313" key="2">
    <source>
        <dbReference type="EMBL" id="KAG2486553.1"/>
    </source>
</evidence>
<protein>
    <submittedName>
        <fullName evidence="2">Uncharacterized protein</fullName>
    </submittedName>
</protein>
<feature type="compositionally biased region" description="Gly residues" evidence="1">
    <location>
        <begin position="236"/>
        <end position="254"/>
    </location>
</feature>
<dbReference type="AlphaFoldDB" id="A0A836BT75"/>
<feature type="region of interest" description="Disordered" evidence="1">
    <location>
        <begin position="280"/>
        <end position="345"/>
    </location>
</feature>
<reference evidence="2" key="1">
    <citation type="journal article" date="2020" name="bioRxiv">
        <title>Comparative genomics of Chlamydomonas.</title>
        <authorList>
            <person name="Craig R.J."/>
            <person name="Hasan A.R."/>
            <person name="Ness R.W."/>
            <person name="Keightley P.D."/>
        </authorList>
    </citation>
    <scope>NUCLEOTIDE SEQUENCE</scope>
    <source>
        <strain evidence="2">CCAP 11/70</strain>
    </source>
</reference>
<feature type="compositionally biased region" description="Low complexity" evidence="1">
    <location>
        <begin position="79"/>
        <end position="88"/>
    </location>
</feature>
<feature type="region of interest" description="Disordered" evidence="1">
    <location>
        <begin position="147"/>
        <end position="259"/>
    </location>
</feature>
<feature type="compositionally biased region" description="Basic and acidic residues" evidence="1">
    <location>
        <begin position="50"/>
        <end position="60"/>
    </location>
</feature>
<feature type="compositionally biased region" description="Gly residues" evidence="1">
    <location>
        <begin position="300"/>
        <end position="316"/>
    </location>
</feature>
<dbReference type="OrthoDB" id="542816at2759"/>
<organism evidence="2 3">
    <name type="scientific">Edaphochlamys debaryana</name>
    <dbReference type="NCBI Taxonomy" id="47281"/>
    <lineage>
        <taxon>Eukaryota</taxon>
        <taxon>Viridiplantae</taxon>
        <taxon>Chlorophyta</taxon>
        <taxon>core chlorophytes</taxon>
        <taxon>Chlorophyceae</taxon>
        <taxon>CS clade</taxon>
        <taxon>Chlamydomonadales</taxon>
        <taxon>Chlamydomonadales incertae sedis</taxon>
        <taxon>Edaphochlamys</taxon>
    </lineage>
</organism>
<comment type="caution">
    <text evidence="2">The sequence shown here is derived from an EMBL/GenBank/DDBJ whole genome shotgun (WGS) entry which is preliminary data.</text>
</comment>
<accession>A0A836BT75</accession>
<gene>
    <name evidence="2" type="ORF">HYH03_014854</name>
</gene>
<evidence type="ECO:0000313" key="3">
    <source>
        <dbReference type="Proteomes" id="UP000612055"/>
    </source>
</evidence>
<feature type="region of interest" description="Disordered" evidence="1">
    <location>
        <begin position="33"/>
        <end position="102"/>
    </location>
</feature>
<dbReference type="Proteomes" id="UP000612055">
    <property type="component" value="Unassembled WGS sequence"/>
</dbReference>
<name>A0A836BT75_9CHLO</name>